<dbReference type="RefSeq" id="WP_007183922.1">
    <property type="nucleotide sequence ID" value="NZ_AKGD01000001.1"/>
</dbReference>
<dbReference type="InterPro" id="IPR021312">
    <property type="entry name" value="DUF2889"/>
</dbReference>
<dbReference type="STRING" id="1172194.WQQ_09660"/>
<dbReference type="Pfam" id="PF11136">
    <property type="entry name" value="DUF2889"/>
    <property type="match status" value="1"/>
</dbReference>
<accession>I7ZFZ5</accession>
<evidence type="ECO:0000313" key="1">
    <source>
        <dbReference type="EMBL" id="EIT70829.1"/>
    </source>
</evidence>
<comment type="caution">
    <text evidence="1">The sequence shown here is derived from an EMBL/GenBank/DDBJ whole genome shotgun (WGS) entry which is preliminary data.</text>
</comment>
<sequence>MSVSPLYSRHRSGIYRRRLRIVTGPGWARADLEDDPHRYGVEIRHDGERVTAIEGITIRTPWTLCVPAAHQLKRLVGMKLTPDATAIFRHTPAGEQCTHMFDTAGLAIAHAARGTARRQYDIEAPWWKLEGPRELRLSRDGRELLHWTVEGQNILAPEPYAGRSWQKMLPWARETFSDADELEAIVVLRRAVMISGSRTVTLDPLENAAQTGHVNGSCFVFRSGIAEHALRMPNSTRDFTDTPDALLADLG</sequence>
<gene>
    <name evidence="1" type="ORF">WQQ_09660</name>
</gene>
<organism evidence="1 2">
    <name type="scientific">Hydrocarboniphaga effusa AP103</name>
    <dbReference type="NCBI Taxonomy" id="1172194"/>
    <lineage>
        <taxon>Bacteria</taxon>
        <taxon>Pseudomonadati</taxon>
        <taxon>Pseudomonadota</taxon>
        <taxon>Gammaproteobacteria</taxon>
        <taxon>Nevskiales</taxon>
        <taxon>Nevskiaceae</taxon>
        <taxon>Hydrocarboniphaga</taxon>
    </lineage>
</organism>
<name>I7ZFZ5_9GAMM</name>
<reference evidence="1 2" key="1">
    <citation type="journal article" date="2012" name="J. Bacteriol.">
        <title>Genome Sequence of n-Alkane-Degrading Hydrocarboniphaga effusa Strain AP103T (ATCC BAA-332T).</title>
        <authorList>
            <person name="Chang H.K."/>
            <person name="Zylstra G.J."/>
            <person name="Chae J.C."/>
        </authorList>
    </citation>
    <scope>NUCLEOTIDE SEQUENCE [LARGE SCALE GENOMIC DNA]</scope>
    <source>
        <strain evidence="1 2">AP103</strain>
    </source>
</reference>
<evidence type="ECO:0000313" key="2">
    <source>
        <dbReference type="Proteomes" id="UP000003704"/>
    </source>
</evidence>
<dbReference type="Proteomes" id="UP000003704">
    <property type="component" value="Unassembled WGS sequence"/>
</dbReference>
<dbReference type="OrthoDB" id="7058534at2"/>
<proteinExistence type="predicted"/>
<keyword evidence="2" id="KW-1185">Reference proteome</keyword>
<evidence type="ECO:0008006" key="3">
    <source>
        <dbReference type="Google" id="ProtNLM"/>
    </source>
</evidence>
<dbReference type="AlphaFoldDB" id="I7ZFZ5"/>
<dbReference type="EMBL" id="AKGD01000001">
    <property type="protein sequence ID" value="EIT70829.1"/>
    <property type="molecule type" value="Genomic_DNA"/>
</dbReference>
<protein>
    <recommendedName>
        <fullName evidence="3">DUF2889 domain-containing protein</fullName>
    </recommendedName>
</protein>